<feature type="region of interest" description="Disordered" evidence="8">
    <location>
        <begin position="473"/>
        <end position="661"/>
    </location>
</feature>
<comment type="subcellular location">
    <subcellularLocation>
        <location evidence="1">Nucleus</location>
    </subcellularLocation>
</comment>
<dbReference type="GO" id="GO:0031499">
    <property type="term" value="C:TRAMP complex"/>
    <property type="evidence" value="ECO:0007669"/>
    <property type="project" value="TreeGrafter"/>
</dbReference>
<feature type="domain" description="CCHC-type" evidence="9">
    <location>
        <begin position="324"/>
        <end position="337"/>
    </location>
</feature>
<evidence type="ECO:0000256" key="2">
    <source>
        <dbReference type="ARBA" id="ARBA00022723"/>
    </source>
</evidence>
<feature type="compositionally biased region" description="Acidic residues" evidence="8">
    <location>
        <begin position="66"/>
        <end position="77"/>
    </location>
</feature>
<organism evidence="10 11">
    <name type="scientific">Hapsidospora chrysogenum (strain ATCC 11550 / CBS 779.69 / DSM 880 / IAM 14645 / JCM 23072 / IMI 49137)</name>
    <name type="common">Acremonium chrysogenum</name>
    <dbReference type="NCBI Taxonomy" id="857340"/>
    <lineage>
        <taxon>Eukaryota</taxon>
        <taxon>Fungi</taxon>
        <taxon>Dikarya</taxon>
        <taxon>Ascomycota</taxon>
        <taxon>Pezizomycotina</taxon>
        <taxon>Sordariomycetes</taxon>
        <taxon>Hypocreomycetidae</taxon>
        <taxon>Hypocreales</taxon>
        <taxon>Bionectriaceae</taxon>
        <taxon>Hapsidospora</taxon>
    </lineage>
</organism>
<dbReference type="GO" id="GO:0071035">
    <property type="term" value="P:nuclear polyadenylation-dependent rRNA catabolic process"/>
    <property type="evidence" value="ECO:0007669"/>
    <property type="project" value="TreeGrafter"/>
</dbReference>
<keyword evidence="5" id="KW-0862">Zinc</keyword>
<dbReference type="Proteomes" id="UP000029964">
    <property type="component" value="Unassembled WGS sequence"/>
</dbReference>
<evidence type="ECO:0000256" key="3">
    <source>
        <dbReference type="ARBA" id="ARBA00022737"/>
    </source>
</evidence>
<evidence type="ECO:0000313" key="11">
    <source>
        <dbReference type="Proteomes" id="UP000029964"/>
    </source>
</evidence>
<dbReference type="AlphaFoldDB" id="A0A086T5Y0"/>
<feature type="compositionally biased region" description="Pro residues" evidence="8">
    <location>
        <begin position="552"/>
        <end position="569"/>
    </location>
</feature>
<dbReference type="GO" id="GO:0071037">
    <property type="term" value="P:nuclear polyadenylation-dependent snRNA catabolic process"/>
    <property type="evidence" value="ECO:0007669"/>
    <property type="project" value="TreeGrafter"/>
</dbReference>
<feature type="compositionally biased region" description="Polar residues" evidence="8">
    <location>
        <begin position="212"/>
        <end position="224"/>
    </location>
</feature>
<keyword evidence="3" id="KW-0677">Repeat</keyword>
<dbReference type="GO" id="GO:0003723">
    <property type="term" value="F:RNA binding"/>
    <property type="evidence" value="ECO:0007669"/>
    <property type="project" value="TreeGrafter"/>
</dbReference>
<evidence type="ECO:0000256" key="5">
    <source>
        <dbReference type="ARBA" id="ARBA00022833"/>
    </source>
</evidence>
<dbReference type="InterPro" id="IPR036875">
    <property type="entry name" value="Znf_CCHC_sf"/>
</dbReference>
<dbReference type="GO" id="GO:0071031">
    <property type="term" value="P:nuclear mRNA surveillance of mRNA 3'-end processing"/>
    <property type="evidence" value="ECO:0007669"/>
    <property type="project" value="TreeGrafter"/>
</dbReference>
<dbReference type="PANTHER" id="PTHR46543">
    <property type="entry name" value="ZINC FINGER CCHC DOMAIN-CONTAINING PROTEIN 7"/>
    <property type="match status" value="1"/>
</dbReference>
<dbReference type="HOGENOM" id="CLU_023950_0_0_1"/>
<evidence type="ECO:0000256" key="7">
    <source>
        <dbReference type="PROSITE-ProRule" id="PRU00047"/>
    </source>
</evidence>
<evidence type="ECO:0000256" key="6">
    <source>
        <dbReference type="ARBA" id="ARBA00023242"/>
    </source>
</evidence>
<keyword evidence="6" id="KW-0539">Nucleus</keyword>
<proteinExistence type="predicted"/>
<protein>
    <recommendedName>
        <fullName evidence="9">CCHC-type domain-containing protein</fullName>
    </recommendedName>
</protein>
<comment type="caution">
    <text evidence="10">The sequence shown here is derived from an EMBL/GenBank/DDBJ whole genome shotgun (WGS) entry which is preliminary data.</text>
</comment>
<name>A0A086T5Y0_HAPC1</name>
<dbReference type="InterPro" id="IPR051644">
    <property type="entry name" value="TRAMP_AT-DNA-binding"/>
</dbReference>
<dbReference type="PROSITE" id="PS50158">
    <property type="entry name" value="ZF_CCHC"/>
    <property type="match status" value="1"/>
</dbReference>
<keyword evidence="2" id="KW-0479">Metal-binding</keyword>
<dbReference type="InterPro" id="IPR001878">
    <property type="entry name" value="Znf_CCHC"/>
</dbReference>
<evidence type="ECO:0000256" key="4">
    <source>
        <dbReference type="ARBA" id="ARBA00022771"/>
    </source>
</evidence>
<keyword evidence="11" id="KW-1185">Reference proteome</keyword>
<feature type="compositionally biased region" description="Polar residues" evidence="8">
    <location>
        <begin position="81"/>
        <end position="92"/>
    </location>
</feature>
<sequence length="661" mass="70413">MASPEESLGDVIDLDSSSDESSGTSIKKRPLSESHDSGETDNSRHRSKRLRTQSNSEVKPAKSNDTAEEGEVDEESEKDQSLSAPSETQDTIAPSGEQREPQDSVFMPLDPPIYRHKTGTKEQQLKLPVFPPKLEGTWEARFTDWAKVFCTGNASGAVRISSPAVVAAYSHYVDQKSGLKPKKKKAAKQAASTCMRTGALKTLIKSNLPRFSKSTEQDAQSLPDTSKVAAPEEESEEEYEPKIDLPSAQTPGAVPSATEWASLMADPASSQRNAAASGSNAPNGQRSLSNGVGQSHDAVGPAEDTTVKQLRKYFPSATDPTNMCLLCGRNGHTSANCSASACRFCGASHWAFSCPTRSRCGKCRQLGHSASTCEEKLALTKDEGLACCFCGSADHLEDDCTEAFRSFVPDADSIHTVVFIAPSCSLCGSGHHYSADCAERRSATRNPTWSLGNRDRYMDKNCQDLAIEDAAARAGGAQKSRAPEMKIRGHASRTNNVHYSESDDSDNEFLGKRAAKKRAPLGQIRMASNIQMPSSASEGGSRNAYLGGPSLGQPPLPPGPPPPGPPPRQSPYGRLQSGNPSSLPAKPPPSSWNQRNGPPAFTGAQQPQGTEGQSWRGDDRNASSYTRSGDFGPSRGGQRGGRGGRGGRGCRGGRGRGRGGQ</sequence>
<feature type="compositionally biased region" description="Low complexity" evidence="8">
    <location>
        <begin position="570"/>
        <end position="584"/>
    </location>
</feature>
<feature type="compositionally biased region" description="Basic residues" evidence="8">
    <location>
        <begin position="651"/>
        <end position="661"/>
    </location>
</feature>
<evidence type="ECO:0000256" key="8">
    <source>
        <dbReference type="SAM" id="MobiDB-lite"/>
    </source>
</evidence>
<evidence type="ECO:0000256" key="1">
    <source>
        <dbReference type="ARBA" id="ARBA00004123"/>
    </source>
</evidence>
<feature type="compositionally biased region" description="Polar residues" evidence="8">
    <location>
        <begin position="603"/>
        <end position="613"/>
    </location>
</feature>
<dbReference type="OrthoDB" id="7608935at2759"/>
<accession>A0A086T5Y0</accession>
<dbReference type="GO" id="GO:0008270">
    <property type="term" value="F:zinc ion binding"/>
    <property type="evidence" value="ECO:0007669"/>
    <property type="project" value="UniProtKB-KW"/>
</dbReference>
<feature type="compositionally biased region" description="Polar residues" evidence="8">
    <location>
        <begin position="526"/>
        <end position="540"/>
    </location>
</feature>
<gene>
    <name evidence="10" type="ORF">ACRE_044550</name>
</gene>
<dbReference type="PANTHER" id="PTHR46543:SF1">
    <property type="entry name" value="ZINC FINGER CCHC DOMAIN-CONTAINING PROTEIN 7"/>
    <property type="match status" value="1"/>
</dbReference>
<dbReference type="STRING" id="857340.A0A086T5Y0"/>
<feature type="region of interest" description="Disordered" evidence="8">
    <location>
        <begin position="1"/>
        <end position="121"/>
    </location>
</feature>
<evidence type="ECO:0000313" key="10">
    <source>
        <dbReference type="EMBL" id="KFH44762.1"/>
    </source>
</evidence>
<dbReference type="GO" id="GO:0071036">
    <property type="term" value="P:nuclear polyadenylation-dependent snoRNA catabolic process"/>
    <property type="evidence" value="ECO:0007669"/>
    <property type="project" value="TreeGrafter"/>
</dbReference>
<evidence type="ECO:0000259" key="9">
    <source>
        <dbReference type="PROSITE" id="PS50158"/>
    </source>
</evidence>
<dbReference type="EMBL" id="JPKY01000043">
    <property type="protein sequence ID" value="KFH44762.1"/>
    <property type="molecule type" value="Genomic_DNA"/>
</dbReference>
<dbReference type="GO" id="GO:0071038">
    <property type="term" value="P:TRAMP-dependent tRNA surveillance pathway"/>
    <property type="evidence" value="ECO:0007669"/>
    <property type="project" value="TreeGrafter"/>
</dbReference>
<feature type="compositionally biased region" description="Gly residues" evidence="8">
    <location>
        <begin position="634"/>
        <end position="650"/>
    </location>
</feature>
<keyword evidence="4 7" id="KW-0863">Zinc-finger</keyword>
<feature type="compositionally biased region" description="Basic and acidic residues" evidence="8">
    <location>
        <begin position="30"/>
        <end position="44"/>
    </location>
</feature>
<dbReference type="GO" id="GO:0071039">
    <property type="term" value="P:nuclear polyadenylation-dependent CUT catabolic process"/>
    <property type="evidence" value="ECO:0007669"/>
    <property type="project" value="TreeGrafter"/>
</dbReference>
<dbReference type="SMART" id="SM00343">
    <property type="entry name" value="ZnF_C2HC"/>
    <property type="match status" value="5"/>
</dbReference>
<reference evidence="11" key="1">
    <citation type="journal article" date="2014" name="Genome Announc.">
        <title>Genome sequence and annotation of Acremonium chrysogenum, producer of the beta-lactam antibiotic cephalosporin C.</title>
        <authorList>
            <person name="Terfehr D."/>
            <person name="Dahlmann T.A."/>
            <person name="Specht T."/>
            <person name="Zadra I."/>
            <person name="Kuernsteiner H."/>
            <person name="Kueck U."/>
        </authorList>
    </citation>
    <scope>NUCLEOTIDE SEQUENCE [LARGE SCALE GENOMIC DNA]</scope>
    <source>
        <strain evidence="11">ATCC 11550 / CBS 779.69 / DSM 880 / IAM 14645 / JCM 23072 / IMI 49137</strain>
    </source>
</reference>
<feature type="compositionally biased region" description="Low complexity" evidence="8">
    <location>
        <begin position="273"/>
        <end position="284"/>
    </location>
</feature>
<feature type="region of interest" description="Disordered" evidence="8">
    <location>
        <begin position="266"/>
        <end position="301"/>
    </location>
</feature>
<feature type="region of interest" description="Disordered" evidence="8">
    <location>
        <begin position="208"/>
        <end position="254"/>
    </location>
</feature>
<dbReference type="SUPFAM" id="SSF57756">
    <property type="entry name" value="Retrovirus zinc finger-like domains"/>
    <property type="match status" value="1"/>
</dbReference>
<dbReference type="Gene3D" id="4.10.60.10">
    <property type="entry name" value="Zinc finger, CCHC-type"/>
    <property type="match status" value="1"/>
</dbReference>